<evidence type="ECO:0000256" key="1">
    <source>
        <dbReference type="ARBA" id="ARBA00010835"/>
    </source>
</evidence>
<dbReference type="InterPro" id="IPR000352">
    <property type="entry name" value="Pep_chain_release_fac_I"/>
</dbReference>
<dbReference type="Proteomes" id="UP001164693">
    <property type="component" value="Chromosome"/>
</dbReference>
<proteinExistence type="inferred from homology"/>
<evidence type="ECO:0000256" key="2">
    <source>
        <dbReference type="SAM" id="MobiDB-lite"/>
    </source>
</evidence>
<name>A0ABY7JXC7_9ACTN</name>
<dbReference type="SUPFAM" id="SSF75620">
    <property type="entry name" value="Release factor"/>
    <property type="match status" value="1"/>
</dbReference>
<gene>
    <name evidence="4" type="primary">arfB</name>
    <name evidence="4" type="ORF">M6B22_15705</name>
</gene>
<protein>
    <submittedName>
        <fullName evidence="4">Aminoacyl-tRNA hydrolase</fullName>
        <ecNumber evidence="4">3.1.1.29</ecNumber>
    </submittedName>
</protein>
<dbReference type="EMBL" id="CP097463">
    <property type="protein sequence ID" value="WAX55972.1"/>
    <property type="molecule type" value="Genomic_DNA"/>
</dbReference>
<dbReference type="PANTHER" id="PTHR47814">
    <property type="entry name" value="PEPTIDYL-TRNA HYDROLASE ARFB"/>
    <property type="match status" value="1"/>
</dbReference>
<sequence>MTDLVLRPQRGLPDGLVVPAAELIERFSRSSGPGGQGVNTTDSRVELRWDLAASTALTDVQRTQLIERLGRRVVDGAVVLVASEHRSQRQNRTAARARLGALLAAALTPPAPVRRPTRPSRAARERRLDSKRRRGDLKAGRGRRDPDSA</sequence>
<dbReference type="Pfam" id="PF00472">
    <property type="entry name" value="RF-1"/>
    <property type="match status" value="1"/>
</dbReference>
<dbReference type="NCBIfam" id="NF006718">
    <property type="entry name" value="PRK09256.1"/>
    <property type="match status" value="1"/>
</dbReference>
<dbReference type="PANTHER" id="PTHR47814:SF1">
    <property type="entry name" value="PEPTIDYL-TRNA HYDROLASE ARFB"/>
    <property type="match status" value="1"/>
</dbReference>
<feature type="region of interest" description="Disordered" evidence="2">
    <location>
        <begin position="106"/>
        <end position="149"/>
    </location>
</feature>
<evidence type="ECO:0000313" key="5">
    <source>
        <dbReference type="Proteomes" id="UP001164693"/>
    </source>
</evidence>
<comment type="similarity">
    <text evidence="1">Belongs to the prokaryotic/mitochondrial release factor family.</text>
</comment>
<feature type="domain" description="Prokaryotic-type class I peptide chain release factors" evidence="3">
    <location>
        <begin position="18"/>
        <end position="138"/>
    </location>
</feature>
<dbReference type="GO" id="GO:0004045">
    <property type="term" value="F:peptidyl-tRNA hydrolase activity"/>
    <property type="evidence" value="ECO:0007669"/>
    <property type="project" value="UniProtKB-EC"/>
</dbReference>
<keyword evidence="4" id="KW-0378">Hydrolase</keyword>
<organism evidence="4 5">
    <name type="scientific">Jatrophihabitans cynanchi</name>
    <dbReference type="NCBI Taxonomy" id="2944128"/>
    <lineage>
        <taxon>Bacteria</taxon>
        <taxon>Bacillati</taxon>
        <taxon>Actinomycetota</taxon>
        <taxon>Actinomycetes</taxon>
        <taxon>Jatrophihabitantales</taxon>
        <taxon>Jatrophihabitantaceae</taxon>
        <taxon>Jatrophihabitans</taxon>
    </lineage>
</organism>
<dbReference type="InterPro" id="IPR045853">
    <property type="entry name" value="Pep_chain_release_fac_I_sf"/>
</dbReference>
<reference evidence="4" key="1">
    <citation type="submission" date="2022-05" db="EMBL/GenBank/DDBJ databases">
        <title>Jatrophihabitans sp. SB3-54 whole genome sequence.</title>
        <authorList>
            <person name="Suh M.K."/>
            <person name="Eom M.K."/>
            <person name="Kim J.S."/>
            <person name="Kim H.S."/>
            <person name="Do H.E."/>
            <person name="Shin Y.K."/>
            <person name="Lee J.-S."/>
        </authorList>
    </citation>
    <scope>NUCLEOTIDE SEQUENCE</scope>
    <source>
        <strain evidence="4">SB3-54</strain>
    </source>
</reference>
<evidence type="ECO:0000259" key="3">
    <source>
        <dbReference type="Pfam" id="PF00472"/>
    </source>
</evidence>
<keyword evidence="5" id="KW-1185">Reference proteome</keyword>
<accession>A0ABY7JXC7</accession>
<dbReference type="EC" id="3.1.1.29" evidence="4"/>
<evidence type="ECO:0000313" key="4">
    <source>
        <dbReference type="EMBL" id="WAX55972.1"/>
    </source>
</evidence>
<dbReference type="RefSeq" id="WP_269442497.1">
    <property type="nucleotide sequence ID" value="NZ_CP097463.1"/>
</dbReference>
<dbReference type="Gene3D" id="3.30.160.20">
    <property type="match status" value="1"/>
</dbReference>
<feature type="compositionally biased region" description="Basic and acidic residues" evidence="2">
    <location>
        <begin position="136"/>
        <end position="149"/>
    </location>
</feature>